<dbReference type="AlphaFoldDB" id="A0A6C0JVE5"/>
<dbReference type="Gene3D" id="3.80.10.10">
    <property type="entry name" value="Ribonuclease Inhibitor"/>
    <property type="match status" value="1"/>
</dbReference>
<proteinExistence type="predicted"/>
<evidence type="ECO:0000313" key="1">
    <source>
        <dbReference type="EMBL" id="QHU08670.1"/>
    </source>
</evidence>
<protein>
    <submittedName>
        <fullName evidence="1">Uncharacterized protein</fullName>
    </submittedName>
</protein>
<dbReference type="InterPro" id="IPR032675">
    <property type="entry name" value="LRR_dom_sf"/>
</dbReference>
<accession>A0A6C0JVE5</accession>
<dbReference type="SUPFAM" id="SSF52058">
    <property type="entry name" value="L domain-like"/>
    <property type="match status" value="1"/>
</dbReference>
<name>A0A6C0JVE5_9ZZZZ</name>
<reference evidence="1" key="1">
    <citation type="journal article" date="2020" name="Nature">
        <title>Giant virus diversity and host interactions through global metagenomics.</title>
        <authorList>
            <person name="Schulz F."/>
            <person name="Roux S."/>
            <person name="Paez-Espino D."/>
            <person name="Jungbluth S."/>
            <person name="Walsh D.A."/>
            <person name="Denef V.J."/>
            <person name="McMahon K.D."/>
            <person name="Konstantinidis K.T."/>
            <person name="Eloe-Fadrosh E.A."/>
            <person name="Kyrpides N.C."/>
            <person name="Woyke T."/>
        </authorList>
    </citation>
    <scope>NUCLEOTIDE SEQUENCE</scope>
    <source>
        <strain evidence="1">GVMAG-S-1063924-116</strain>
    </source>
</reference>
<dbReference type="EMBL" id="MN740698">
    <property type="protein sequence ID" value="QHU08670.1"/>
    <property type="molecule type" value="Genomic_DNA"/>
</dbReference>
<organism evidence="1">
    <name type="scientific">viral metagenome</name>
    <dbReference type="NCBI Taxonomy" id="1070528"/>
    <lineage>
        <taxon>unclassified sequences</taxon>
        <taxon>metagenomes</taxon>
        <taxon>organismal metagenomes</taxon>
    </lineage>
</organism>
<sequence>MTYTTEAFLFNPHRLFVDAKIEYLGKTYECEVEEVPPEPDEPVIKDLIVCNVPVNPGYSYVVNPTLKKERTQGFRDKRVARRLTLDGRSPKEMDDVIDLSGYTNLKRIILGQGWSDNSRAKIVGAKCKYLVVHESPDEVYNDIGLETLKSIDYKYFSFDRESEEPLNPPPGYLRLYESDLESLPEDRRDDVKVLDVLLSGNRKDVDLSILPNLEKLDVAIASGHWEGLPRLLNQALNGVRSLKITECAVGGPRETKEIDLSCLPNLEKFEFNSYISCVKLVNAPPSLRQVSGDPNCLTELPSSVTKLKVGGLSLTNKLDSCAFAMSKTEDHNVNTIVMRVRMNILKLNVDNGCTITIRMTNPWKTTKSGRK</sequence>